<dbReference type="Proteomes" id="UP001234202">
    <property type="component" value="Unassembled WGS sequence"/>
</dbReference>
<dbReference type="EMBL" id="JASBWV010000021">
    <property type="protein sequence ID" value="KAJ9120380.1"/>
    <property type="molecule type" value="Genomic_DNA"/>
</dbReference>
<protein>
    <submittedName>
        <fullName evidence="1">Uncharacterized protein</fullName>
    </submittedName>
</protein>
<sequence length="1392" mass="147461">MSPPIPPLPPPVGTALPHGSSSSQQRADRLQVLDLSTSNPALLDIKGPESLSSLWGVLTRCKKSIKDGERLENISWRLWYQACVNASISYGHAQSALDTHPLTPSSSRSDTEEQNISATRLRAVDPPALNISKDIIEADEWLSESESESESAASSDSETAVSTGRRTSVNPSVGTQAIKASSKAANEIALDEIEGDDAFVTDSEGPSSLETPAPLPLPTKSSLKTQSSSTAVRSKSKVNVVAAAAEGKNNAMRAKKTLPASKGHMRKKSTGGKTTPSTRRTNSNKSQEAGFTDRAESHTESQQSVKGSVDGTTEEEISAAIALSNNIASSTSPLATQPTITPIPAAKPTAASAYSISTPKASSYPTPSQSFVPSQSHGAGSSANAPPGFARSRSHLDTGPSTRHSHSGRLDGEWANIWSQWRRAGERSFGEVVDDVFRVVRVEDLIPQRVQSNETVAPSDNSAEAHDSGCSVGNQSSDTIANQDTQESTKRKPVVSDVIAWNTLQSTSDSKKPPKVIDDEISPRTTPGVHTDYKESPLQANDNTLDPAQFIGKPTIVSPANGMSESPETDAAMMESRRVSVATIDKANTSNPATPGHAVSIGPVVRIVEPTPAPSRVGSAGEMSHLGGRLLASSAINHGFSRIKQHSQPGRRRSSAGKSPTDISSIPSSPVPSHAGMESSTLMGDTYPLTGNRPSSIRRTSSDRSEESKLSEGASTPGSPRIEIEDPMEMAGAQQKSPTPQKLKAQQSPLLSSSVLRQLNDAATSRSEKTPHRKQKHPEQQSAHGSQQSGRKNKKSIFFIQSPGDNRNRQASARHGSVSGCSEASTDPDGGSFAGSSVGLAGSSSAKSPNRHRLSSVAGAATSPLSHEIQRNNVAQDKKPQPLDKSERSATVSHVKSVSDEPPAGPSRAASDTVAPPTNRRTSGPNKTSHSSTNLKRTASTVHASGHGHGHGHRTSVHHLAHVTGGHTKNHTTAAANAGGAKRTESMSSMSGKLREMKASAAAAINARLEAQQRTEKERQTEQRNKLLAAKRQRSEPDLLAAQQRLSQETEPNRHDDDDDDAYEDIEDDVPDDDDGWSSASPEAAKDTGLQIGKVKPKLKRDPVAIAAAKAAAAEEDAKRKRELFAKRAIFGNGGMSGMSMLNPPVIPKDAKQDAPIAPVNTLPRPGGLTNLFVKQRDVLRRGDSMVSLMEPSHSVPPQVHATAGTRQREGTSSSGPGLTLLNRSKSAAALPVASGVSVTTGGMLTSGLSVGKSQETETKTTPIRGKLRLPPKPKEDADFSPSSSPDNTSSMLATSEAVRRLEALTNHRRPSAHSNRSQEVVETAGNGSVLSVQPSVEPSALTSKLERVRSNPMPMQQHVVQFVEPALPETPTTRRRQMLATELPEDLRLSE</sequence>
<proteinExistence type="predicted"/>
<comment type="caution">
    <text evidence="1">The sequence shown here is derived from an EMBL/GenBank/DDBJ whole genome shotgun (WGS) entry which is preliminary data.</text>
</comment>
<organism evidence="1 2">
    <name type="scientific">Naganishia onofrii</name>
    <dbReference type="NCBI Taxonomy" id="1851511"/>
    <lineage>
        <taxon>Eukaryota</taxon>
        <taxon>Fungi</taxon>
        <taxon>Dikarya</taxon>
        <taxon>Basidiomycota</taxon>
        <taxon>Agaricomycotina</taxon>
        <taxon>Tremellomycetes</taxon>
        <taxon>Filobasidiales</taxon>
        <taxon>Filobasidiaceae</taxon>
        <taxon>Naganishia</taxon>
    </lineage>
</organism>
<name>A0ACC2X9V6_9TREE</name>
<reference evidence="1" key="1">
    <citation type="submission" date="2023-04" db="EMBL/GenBank/DDBJ databases">
        <title>Draft Genome sequencing of Naganishia species isolated from polar environments using Oxford Nanopore Technology.</title>
        <authorList>
            <person name="Leo P."/>
            <person name="Venkateswaran K."/>
        </authorList>
    </citation>
    <scope>NUCLEOTIDE SEQUENCE</scope>
    <source>
        <strain evidence="1">DBVPG 5303</strain>
    </source>
</reference>
<evidence type="ECO:0000313" key="1">
    <source>
        <dbReference type="EMBL" id="KAJ9120380.1"/>
    </source>
</evidence>
<evidence type="ECO:0000313" key="2">
    <source>
        <dbReference type="Proteomes" id="UP001234202"/>
    </source>
</evidence>
<keyword evidence="2" id="KW-1185">Reference proteome</keyword>
<gene>
    <name evidence="1" type="ORF">QFC24_005337</name>
</gene>
<accession>A0ACC2X9V6</accession>